<sequence>MQWIHCLRVELIMFKGGGDRGDREITATERLR</sequence>
<gene>
    <name evidence="1" type="ORF">BJB45_13890</name>
</gene>
<dbReference type="EMBL" id="AVBC01000025">
    <property type="protein sequence ID" value="ERL51506.1"/>
    <property type="molecule type" value="Genomic_DNA"/>
</dbReference>
<proteinExistence type="predicted"/>
<evidence type="ECO:0000313" key="1">
    <source>
        <dbReference type="EMBL" id="ERL51506.1"/>
    </source>
</evidence>
<comment type="caution">
    <text evidence="1">The sequence shown here is derived from an EMBL/GenBank/DDBJ whole genome shotgun (WGS) entry which is preliminary data.</text>
</comment>
<dbReference type="AlphaFoldDB" id="W1N8H7"/>
<reference evidence="1 2" key="1">
    <citation type="submission" date="2013-08" db="EMBL/GenBank/DDBJ databases">
        <title>draft genome of Halomonas huanghegensis, strain BJGMM-B45T.</title>
        <authorList>
            <person name="Miao C."/>
            <person name="Wan Y."/>
            <person name="Jin W."/>
        </authorList>
    </citation>
    <scope>NUCLEOTIDE SEQUENCE [LARGE SCALE GENOMIC DNA]</scope>
    <source>
        <strain evidence="1 2">BJGMM-B45</strain>
    </source>
</reference>
<protein>
    <submittedName>
        <fullName evidence="1">Uncharacterized protein</fullName>
    </submittedName>
</protein>
<accession>W1N8H7</accession>
<name>W1N8H7_9GAMM</name>
<evidence type="ECO:0000313" key="2">
    <source>
        <dbReference type="Proteomes" id="UP000019113"/>
    </source>
</evidence>
<dbReference type="Proteomes" id="UP000019113">
    <property type="component" value="Unassembled WGS sequence"/>
</dbReference>
<organism evidence="1 2">
    <name type="scientific">Halomonas huangheensis</name>
    <dbReference type="NCBI Taxonomy" id="1178482"/>
    <lineage>
        <taxon>Bacteria</taxon>
        <taxon>Pseudomonadati</taxon>
        <taxon>Pseudomonadota</taxon>
        <taxon>Gammaproteobacteria</taxon>
        <taxon>Oceanospirillales</taxon>
        <taxon>Halomonadaceae</taxon>
        <taxon>Halomonas</taxon>
    </lineage>
</organism>
<keyword evidence="2" id="KW-1185">Reference proteome</keyword>